<dbReference type="AlphaFoldDB" id="A0A9W6P3I2"/>
<dbReference type="InterPro" id="IPR036390">
    <property type="entry name" value="WH_DNA-bd_sf"/>
</dbReference>
<evidence type="ECO:0000259" key="7">
    <source>
        <dbReference type="PROSITE" id="PS51000"/>
    </source>
</evidence>
<dbReference type="SMART" id="SM01134">
    <property type="entry name" value="DeoRC"/>
    <property type="match status" value="1"/>
</dbReference>
<dbReference type="EMBL" id="BSQG01000001">
    <property type="protein sequence ID" value="GLU46560.1"/>
    <property type="molecule type" value="Genomic_DNA"/>
</dbReference>
<comment type="caution">
    <text evidence="8">The sequence shown here is derived from an EMBL/GenBank/DDBJ whole genome shotgun (WGS) entry which is preliminary data.</text>
</comment>
<dbReference type="PROSITE" id="PS51000">
    <property type="entry name" value="HTH_DEOR_2"/>
    <property type="match status" value="1"/>
</dbReference>
<evidence type="ECO:0000256" key="4">
    <source>
        <dbReference type="ARBA" id="ARBA00023163"/>
    </source>
</evidence>
<dbReference type="InterPro" id="IPR014036">
    <property type="entry name" value="DeoR-like_C"/>
</dbReference>
<dbReference type="PANTHER" id="PTHR30363:SF4">
    <property type="entry name" value="GLYCEROL-3-PHOSPHATE REGULON REPRESSOR"/>
    <property type="match status" value="1"/>
</dbReference>
<reference evidence="8" key="1">
    <citation type="submission" date="2023-02" db="EMBL/GenBank/DDBJ databases">
        <title>Nocardiopsis ansamitocini NBRC 112285.</title>
        <authorList>
            <person name="Ichikawa N."/>
            <person name="Sato H."/>
            <person name="Tonouchi N."/>
        </authorList>
    </citation>
    <scope>NUCLEOTIDE SEQUENCE</scope>
    <source>
        <strain evidence="8">NBRC 112285</strain>
    </source>
</reference>
<dbReference type="SUPFAM" id="SSF100950">
    <property type="entry name" value="NagB/RpiA/CoA transferase-like"/>
    <property type="match status" value="1"/>
</dbReference>
<dbReference type="Pfam" id="PF08220">
    <property type="entry name" value="HTH_DeoR"/>
    <property type="match status" value="1"/>
</dbReference>
<dbReference type="GO" id="GO:0003700">
    <property type="term" value="F:DNA-binding transcription factor activity"/>
    <property type="evidence" value="ECO:0007669"/>
    <property type="project" value="InterPro"/>
</dbReference>
<dbReference type="PRINTS" id="PR00037">
    <property type="entry name" value="HTHLACR"/>
</dbReference>
<dbReference type="Gene3D" id="3.40.50.1360">
    <property type="match status" value="1"/>
</dbReference>
<accession>A0A9W6P3I2</accession>
<dbReference type="InterPro" id="IPR001034">
    <property type="entry name" value="DeoR_HTH"/>
</dbReference>
<dbReference type="InterPro" id="IPR036388">
    <property type="entry name" value="WH-like_DNA-bd_sf"/>
</dbReference>
<organism evidence="8 9">
    <name type="scientific">Nocardiopsis ansamitocini</name>
    <dbReference type="NCBI Taxonomy" id="1670832"/>
    <lineage>
        <taxon>Bacteria</taxon>
        <taxon>Bacillati</taxon>
        <taxon>Actinomycetota</taxon>
        <taxon>Actinomycetes</taxon>
        <taxon>Streptosporangiales</taxon>
        <taxon>Nocardiopsidaceae</taxon>
        <taxon>Nocardiopsis</taxon>
    </lineage>
</organism>
<keyword evidence="4" id="KW-0804">Transcription</keyword>
<dbReference type="RefSeq" id="WP_285757404.1">
    <property type="nucleotide sequence ID" value="NZ_BSQG01000001.1"/>
</dbReference>
<dbReference type="SMART" id="SM00420">
    <property type="entry name" value="HTH_DEOR"/>
    <property type="match status" value="1"/>
</dbReference>
<dbReference type="InterPro" id="IPR037171">
    <property type="entry name" value="NagB/RpiA_transferase-like"/>
</dbReference>
<keyword evidence="9" id="KW-1185">Reference proteome</keyword>
<dbReference type="Proteomes" id="UP001165092">
    <property type="component" value="Unassembled WGS sequence"/>
</dbReference>
<sequence>MHAAERHQRILTRAREEGRVEVKDLASRLSVTPETIRRDLTSLDRRGLLHRLHGGAVPTGQLPANPGVGGREETRSAEKGRIARAALAQVPDNGTVILDSGTTTGRIADLLPADRELTVVTHSVPIAAKLARNPAITLHLLGGRVHGRTMAAVGPWAFGALDGLFVDTAFIGADAICATRGLSTAEADEAQIKRALITAARRTVLLADRTKFGRTESAYFSPIEDIDLVICDSGLDTGVAEEIEAAGPRIEFA</sequence>
<protein>
    <recommendedName>
        <fullName evidence="1">Lactose phosphotransferase system repressor</fullName>
    </recommendedName>
</protein>
<evidence type="ECO:0000256" key="5">
    <source>
        <dbReference type="ARBA" id="ARBA00024937"/>
    </source>
</evidence>
<dbReference type="SUPFAM" id="SSF46785">
    <property type="entry name" value="Winged helix' DNA-binding domain"/>
    <property type="match status" value="1"/>
</dbReference>
<dbReference type="PANTHER" id="PTHR30363">
    <property type="entry name" value="HTH-TYPE TRANSCRIPTIONAL REGULATOR SRLR-RELATED"/>
    <property type="match status" value="1"/>
</dbReference>
<evidence type="ECO:0000256" key="2">
    <source>
        <dbReference type="ARBA" id="ARBA00022491"/>
    </source>
</evidence>
<name>A0A9W6P3I2_9ACTN</name>
<comment type="function">
    <text evidence="5">Repressor of the lactose catabolism operon. Galactose-6-phosphate is the inducer.</text>
</comment>
<dbReference type="Pfam" id="PF00455">
    <property type="entry name" value="DeoRC"/>
    <property type="match status" value="1"/>
</dbReference>
<evidence type="ECO:0000256" key="3">
    <source>
        <dbReference type="ARBA" id="ARBA00023015"/>
    </source>
</evidence>
<dbReference type="InterPro" id="IPR050313">
    <property type="entry name" value="Carb_Metab_HTH_regulators"/>
</dbReference>
<feature type="region of interest" description="Disordered" evidence="6">
    <location>
        <begin position="54"/>
        <end position="74"/>
    </location>
</feature>
<keyword evidence="2" id="KW-0678">Repressor</keyword>
<evidence type="ECO:0000256" key="1">
    <source>
        <dbReference type="ARBA" id="ARBA00021390"/>
    </source>
</evidence>
<evidence type="ECO:0000256" key="6">
    <source>
        <dbReference type="SAM" id="MobiDB-lite"/>
    </source>
</evidence>
<dbReference type="Gene3D" id="1.10.10.10">
    <property type="entry name" value="Winged helix-like DNA-binding domain superfamily/Winged helix DNA-binding domain"/>
    <property type="match status" value="1"/>
</dbReference>
<proteinExistence type="predicted"/>
<evidence type="ECO:0000313" key="8">
    <source>
        <dbReference type="EMBL" id="GLU46560.1"/>
    </source>
</evidence>
<feature type="domain" description="HTH deoR-type" evidence="7">
    <location>
        <begin position="3"/>
        <end position="58"/>
    </location>
</feature>
<gene>
    <name evidence="8" type="primary">fruR</name>
    <name evidence="8" type="ORF">Nans01_09110</name>
</gene>
<evidence type="ECO:0000313" key="9">
    <source>
        <dbReference type="Proteomes" id="UP001165092"/>
    </source>
</evidence>
<keyword evidence="3" id="KW-0805">Transcription regulation</keyword>